<gene>
    <name evidence="1" type="ORF">S01H4_13290</name>
</gene>
<reference evidence="1" key="1">
    <citation type="journal article" date="2014" name="Front. Microbiol.">
        <title>High frequency of phylogenetically diverse reductive dehalogenase-homologous genes in deep subseafloor sedimentary metagenomes.</title>
        <authorList>
            <person name="Kawai M."/>
            <person name="Futagami T."/>
            <person name="Toyoda A."/>
            <person name="Takaki Y."/>
            <person name="Nishi S."/>
            <person name="Hori S."/>
            <person name="Arai W."/>
            <person name="Tsubouchi T."/>
            <person name="Morono Y."/>
            <person name="Uchiyama I."/>
            <person name="Ito T."/>
            <person name="Fujiyama A."/>
            <person name="Inagaki F."/>
            <person name="Takami H."/>
        </authorList>
    </citation>
    <scope>NUCLEOTIDE SEQUENCE</scope>
    <source>
        <strain evidence="1">Expedition CK06-06</strain>
    </source>
</reference>
<comment type="caution">
    <text evidence="1">The sequence shown here is derived from an EMBL/GenBank/DDBJ whole genome shotgun (WGS) entry which is preliminary data.</text>
</comment>
<protein>
    <submittedName>
        <fullName evidence="1">Uncharacterized protein</fullName>
    </submittedName>
</protein>
<dbReference type="AlphaFoldDB" id="X0Z8B9"/>
<dbReference type="EMBL" id="BART01005864">
    <property type="protein sequence ID" value="GAG54612.1"/>
    <property type="molecule type" value="Genomic_DNA"/>
</dbReference>
<organism evidence="1">
    <name type="scientific">marine sediment metagenome</name>
    <dbReference type="NCBI Taxonomy" id="412755"/>
    <lineage>
        <taxon>unclassified sequences</taxon>
        <taxon>metagenomes</taxon>
        <taxon>ecological metagenomes</taxon>
    </lineage>
</organism>
<accession>X0Z8B9</accession>
<sequence>MEVWSENFRKIYYILFKIGLYFEPLIRKKDSAISAFKLIKVEISEVISEGDPLRKLESLIDSTK</sequence>
<evidence type="ECO:0000313" key="1">
    <source>
        <dbReference type="EMBL" id="GAG54612.1"/>
    </source>
</evidence>
<name>X0Z8B9_9ZZZZ</name>
<proteinExistence type="predicted"/>